<proteinExistence type="inferred from homology"/>
<keyword evidence="2" id="KW-0812">Transmembrane</keyword>
<dbReference type="InterPro" id="IPR021765">
    <property type="entry name" value="UstYa-like"/>
</dbReference>
<dbReference type="RefSeq" id="XP_018701413.1">
    <property type="nucleotide sequence ID" value="XM_018851397.1"/>
</dbReference>
<evidence type="ECO:0000313" key="4">
    <source>
        <dbReference type="Proteomes" id="UP000076744"/>
    </source>
</evidence>
<dbReference type="Proteomes" id="UP000076744">
    <property type="component" value="Unassembled WGS sequence"/>
</dbReference>
<feature type="transmembrane region" description="Helical" evidence="2">
    <location>
        <begin position="36"/>
        <end position="57"/>
    </location>
</feature>
<dbReference type="OrthoDB" id="4861958at2759"/>
<dbReference type="GeneID" id="30024086"/>
<keyword evidence="2" id="KW-1133">Transmembrane helix</keyword>
<comment type="similarity">
    <text evidence="1">Belongs to the ustYa family.</text>
</comment>
<keyword evidence="4" id="KW-1185">Reference proteome</keyword>
<evidence type="ECO:0000256" key="1">
    <source>
        <dbReference type="ARBA" id="ARBA00035112"/>
    </source>
</evidence>
<dbReference type="Pfam" id="PF11807">
    <property type="entry name" value="UstYa"/>
    <property type="match status" value="1"/>
</dbReference>
<comment type="caution">
    <text evidence="3">The sequence shown here is derived from an EMBL/GenBank/DDBJ whole genome shotgun (WGS) entry which is preliminary data.</text>
</comment>
<dbReference type="PANTHER" id="PTHR33365">
    <property type="entry name" value="YALI0B05434P"/>
    <property type="match status" value="1"/>
</dbReference>
<sequence>MEKVDRESSSESDAFLLKDDIPWHGAPDAPRRQRRFLWAVSFGNAVLLLISVLLLLTSLHARRSLLRNDDNALLKQIDAYSPVYDQVHVPLLDTTVNGTLLDRADSIYRRPPSPEVDAAWAAITHQLPHVIRTADVLRLGKDPSKTARWPAEWGFGADAHIAELDLVHTVHCLDTLRKDIHWRYYFGGKYPDGRFSRLHRTHTDHCVYVLLQSLMCNANGDVITNVWVEGQRGPYPDFSVNKKCRDYGALMGWHERTQITDMERYRQMEAPEGAFRWRMSQDFHDLFETGLEGGSVTDEELLE</sequence>
<dbReference type="STRING" id="1081104.A0A167NLH5"/>
<accession>A0A167NLH5</accession>
<dbReference type="AlphaFoldDB" id="A0A167NLH5"/>
<dbReference type="PANTHER" id="PTHR33365:SF14">
    <property type="entry name" value="TAT PATHWAY SIGNAL SEQUENCE"/>
    <property type="match status" value="1"/>
</dbReference>
<dbReference type="GO" id="GO:0043386">
    <property type="term" value="P:mycotoxin biosynthetic process"/>
    <property type="evidence" value="ECO:0007669"/>
    <property type="project" value="InterPro"/>
</dbReference>
<gene>
    <name evidence="3" type="ORF">ISF_07794</name>
</gene>
<dbReference type="EMBL" id="AZHB01000024">
    <property type="protein sequence ID" value="OAA55689.1"/>
    <property type="molecule type" value="Genomic_DNA"/>
</dbReference>
<evidence type="ECO:0000313" key="3">
    <source>
        <dbReference type="EMBL" id="OAA55689.1"/>
    </source>
</evidence>
<organism evidence="3 4">
    <name type="scientific">Cordyceps fumosorosea (strain ARSEF 2679)</name>
    <name type="common">Isaria fumosorosea</name>
    <dbReference type="NCBI Taxonomy" id="1081104"/>
    <lineage>
        <taxon>Eukaryota</taxon>
        <taxon>Fungi</taxon>
        <taxon>Dikarya</taxon>
        <taxon>Ascomycota</taxon>
        <taxon>Pezizomycotina</taxon>
        <taxon>Sordariomycetes</taxon>
        <taxon>Hypocreomycetidae</taxon>
        <taxon>Hypocreales</taxon>
        <taxon>Cordycipitaceae</taxon>
        <taxon>Cordyceps</taxon>
    </lineage>
</organism>
<evidence type="ECO:0000256" key="2">
    <source>
        <dbReference type="SAM" id="Phobius"/>
    </source>
</evidence>
<name>A0A167NLH5_CORFA</name>
<protein>
    <recommendedName>
        <fullName evidence="5">Tat pathway signal sequence</fullName>
    </recommendedName>
</protein>
<reference evidence="3 4" key="1">
    <citation type="journal article" date="2016" name="Genome Biol. Evol.">
        <title>Divergent and convergent evolution of fungal pathogenicity.</title>
        <authorList>
            <person name="Shang Y."/>
            <person name="Xiao G."/>
            <person name="Zheng P."/>
            <person name="Cen K."/>
            <person name="Zhan S."/>
            <person name="Wang C."/>
        </authorList>
    </citation>
    <scope>NUCLEOTIDE SEQUENCE [LARGE SCALE GENOMIC DNA]</scope>
    <source>
        <strain evidence="3 4">ARSEF 2679</strain>
    </source>
</reference>
<keyword evidence="2" id="KW-0472">Membrane</keyword>
<evidence type="ECO:0008006" key="5">
    <source>
        <dbReference type="Google" id="ProtNLM"/>
    </source>
</evidence>